<gene>
    <name evidence="2" type="ORF">FHU39_001788</name>
</gene>
<dbReference type="PANTHER" id="PTHR34109:SF1">
    <property type="entry name" value="VOC DOMAIN-CONTAINING PROTEIN"/>
    <property type="match status" value="1"/>
</dbReference>
<dbReference type="AlphaFoldDB" id="A0A839N6Z8"/>
<comment type="caution">
    <text evidence="2">The sequence shown here is derived from an EMBL/GenBank/DDBJ whole genome shotgun (WGS) entry which is preliminary data.</text>
</comment>
<dbReference type="PROSITE" id="PS51819">
    <property type="entry name" value="VOC"/>
    <property type="match status" value="2"/>
</dbReference>
<dbReference type="CDD" id="cd07246">
    <property type="entry name" value="VOC_like"/>
    <property type="match status" value="1"/>
</dbReference>
<dbReference type="Gene3D" id="3.30.720.110">
    <property type="match status" value="1"/>
</dbReference>
<evidence type="ECO:0000313" key="2">
    <source>
        <dbReference type="EMBL" id="MBB2891804.1"/>
    </source>
</evidence>
<dbReference type="Proteomes" id="UP000559182">
    <property type="component" value="Unassembled WGS sequence"/>
</dbReference>
<dbReference type="Pfam" id="PF00903">
    <property type="entry name" value="Glyoxalase"/>
    <property type="match status" value="2"/>
</dbReference>
<dbReference type="Gene3D" id="3.30.720.120">
    <property type="match status" value="1"/>
</dbReference>
<dbReference type="InterPro" id="IPR037523">
    <property type="entry name" value="VOC_core"/>
</dbReference>
<feature type="domain" description="VOC" evidence="1">
    <location>
        <begin position="1"/>
        <end position="124"/>
    </location>
</feature>
<dbReference type="RefSeq" id="WP_246336192.1">
    <property type="nucleotide sequence ID" value="NZ_JACHVQ010000001.1"/>
</dbReference>
<sequence>MITPYITVKDARAAIDWYRNAFGARVSFEPIVMDDGRIGHVELTIGEDGTFMMSDEFDSAGVAAPDPTRHNAVALHVETTAVDVVVRQAEAMGARIDRAPEDTPNGRVAVLHDPFGHRWMFNQRPADAAAPRPPAQANSITANLPVPDLDGVDDFYGGYLGLTDVGFNLGWVVHRSAPQSGAHVQLVTRDRTAPVDSAISVHVADVDAAYAEAQRRGYRIVHPLTHEEWGVRRFFVQAPDGTVVNMVSHAD</sequence>
<organism evidence="2 3">
    <name type="scientific">Flexivirga oryzae</name>
    <dbReference type="NCBI Taxonomy" id="1794944"/>
    <lineage>
        <taxon>Bacteria</taxon>
        <taxon>Bacillati</taxon>
        <taxon>Actinomycetota</taxon>
        <taxon>Actinomycetes</taxon>
        <taxon>Micrococcales</taxon>
        <taxon>Dermacoccaceae</taxon>
        <taxon>Flexivirga</taxon>
    </lineage>
</organism>
<proteinExistence type="predicted"/>
<evidence type="ECO:0000259" key="1">
    <source>
        <dbReference type="PROSITE" id="PS51819"/>
    </source>
</evidence>
<evidence type="ECO:0000313" key="3">
    <source>
        <dbReference type="Proteomes" id="UP000559182"/>
    </source>
</evidence>
<accession>A0A839N6Z8</accession>
<dbReference type="EMBL" id="JACHVQ010000001">
    <property type="protein sequence ID" value="MBB2891804.1"/>
    <property type="molecule type" value="Genomic_DNA"/>
</dbReference>
<feature type="domain" description="VOC" evidence="1">
    <location>
        <begin position="136"/>
        <end position="249"/>
    </location>
</feature>
<dbReference type="Gene3D" id="3.10.180.10">
    <property type="entry name" value="2,3-Dihydroxybiphenyl 1,2-Dioxygenase, domain 1"/>
    <property type="match status" value="1"/>
</dbReference>
<protein>
    <submittedName>
        <fullName evidence="2">Putative glyoxalase superfamily protein PhnB</fullName>
    </submittedName>
</protein>
<keyword evidence="3" id="KW-1185">Reference proteome</keyword>
<reference evidence="2 3" key="1">
    <citation type="submission" date="2020-08" db="EMBL/GenBank/DDBJ databases">
        <title>Sequencing the genomes of 1000 actinobacteria strains.</title>
        <authorList>
            <person name="Klenk H.-P."/>
        </authorList>
    </citation>
    <scope>NUCLEOTIDE SEQUENCE [LARGE SCALE GENOMIC DNA]</scope>
    <source>
        <strain evidence="2 3">DSM 105369</strain>
    </source>
</reference>
<name>A0A839N6Z8_9MICO</name>
<dbReference type="PANTHER" id="PTHR34109">
    <property type="entry name" value="BNAUNNG04460D PROTEIN-RELATED"/>
    <property type="match status" value="1"/>
</dbReference>
<dbReference type="SUPFAM" id="SSF54593">
    <property type="entry name" value="Glyoxalase/Bleomycin resistance protein/Dihydroxybiphenyl dioxygenase"/>
    <property type="match status" value="2"/>
</dbReference>
<dbReference type="InterPro" id="IPR029068">
    <property type="entry name" value="Glyas_Bleomycin-R_OHBP_Dase"/>
</dbReference>
<dbReference type="InterPro" id="IPR004360">
    <property type="entry name" value="Glyas_Fos-R_dOase_dom"/>
</dbReference>